<dbReference type="GO" id="GO:0015205">
    <property type="term" value="F:nucleobase transmembrane transporter activity"/>
    <property type="evidence" value="ECO:0007669"/>
    <property type="project" value="TreeGrafter"/>
</dbReference>
<evidence type="ECO:0000256" key="3">
    <source>
        <dbReference type="ARBA" id="ARBA00022692"/>
    </source>
</evidence>
<keyword evidence="3 6" id="KW-0812">Transmembrane</keyword>
<dbReference type="Proteomes" id="UP000215137">
    <property type="component" value="Chromosome"/>
</dbReference>
<evidence type="ECO:0000256" key="6">
    <source>
        <dbReference type="SAM" id="Phobius"/>
    </source>
</evidence>
<feature type="transmembrane region" description="Helical" evidence="6">
    <location>
        <begin position="327"/>
        <end position="347"/>
    </location>
</feature>
<dbReference type="InterPro" id="IPR001248">
    <property type="entry name" value="Pur-cyt_permease"/>
</dbReference>
<dbReference type="AlphaFoldDB" id="A0A248TFP0"/>
<dbReference type="PANTHER" id="PTHR30618:SF0">
    <property type="entry name" value="PURINE-URACIL PERMEASE NCS1"/>
    <property type="match status" value="1"/>
</dbReference>
<evidence type="ECO:0000256" key="4">
    <source>
        <dbReference type="ARBA" id="ARBA00022989"/>
    </source>
</evidence>
<gene>
    <name evidence="7" type="ORF">CKF48_06565</name>
</gene>
<accession>A0A248TFP0</accession>
<feature type="transmembrane region" description="Helical" evidence="6">
    <location>
        <begin position="275"/>
        <end position="300"/>
    </location>
</feature>
<evidence type="ECO:0008006" key="9">
    <source>
        <dbReference type="Google" id="ProtNLM"/>
    </source>
</evidence>
<evidence type="ECO:0000313" key="8">
    <source>
        <dbReference type="Proteomes" id="UP000215137"/>
    </source>
</evidence>
<feature type="transmembrane region" description="Helical" evidence="6">
    <location>
        <begin position="86"/>
        <end position="106"/>
    </location>
</feature>
<feature type="transmembrane region" description="Helical" evidence="6">
    <location>
        <begin position="126"/>
        <end position="147"/>
    </location>
</feature>
<feature type="transmembrane region" description="Helical" evidence="6">
    <location>
        <begin position="353"/>
        <end position="376"/>
    </location>
</feature>
<feature type="transmembrane region" description="Helical" evidence="6">
    <location>
        <begin position="208"/>
        <end position="230"/>
    </location>
</feature>
<comment type="similarity">
    <text evidence="2">Belongs to the purine-cytosine permease (2.A.39) family.</text>
</comment>
<keyword evidence="5 6" id="KW-0472">Membrane</keyword>
<dbReference type="GO" id="GO:0005886">
    <property type="term" value="C:plasma membrane"/>
    <property type="evidence" value="ECO:0007669"/>
    <property type="project" value="TreeGrafter"/>
</dbReference>
<feature type="transmembrane region" description="Helical" evidence="6">
    <location>
        <begin position="251"/>
        <end position="269"/>
    </location>
</feature>
<name>A0A248TFP0_9BACI</name>
<feature type="transmembrane region" description="Helical" evidence="6">
    <location>
        <begin position="52"/>
        <end position="74"/>
    </location>
</feature>
<feature type="transmembrane region" description="Helical" evidence="6">
    <location>
        <begin position="167"/>
        <end position="188"/>
    </location>
</feature>
<dbReference type="Gene3D" id="1.10.4160.10">
    <property type="entry name" value="Hydantoin permease"/>
    <property type="match status" value="1"/>
</dbReference>
<proteinExistence type="inferred from homology"/>
<evidence type="ECO:0000256" key="2">
    <source>
        <dbReference type="ARBA" id="ARBA00008974"/>
    </source>
</evidence>
<sequence>MIWRCRCFITRCIERNHCRNYVVWASNLCWEPCNHHFNWPILACLYKFWGEWTLFGLSLTHLISFLVFWFINLCFSFGGMKALGKLSNVITPLVFLIFGGMSIWSIDQAGGVEPILLHGATNISATNIFTMITCMSALLATWVAPILSVSDYTRYARTTIQQSLGQFLGIMVSYGLFAAASISIIKGTEMLYGKPIWNILDVIGEFDSKLVVCLSLITVCLSTLSVNITGNIIPAINQLISLFPKLINSKSAAIIISIAGMVIMPWKLMENSTSIFTFLNMVGGLLSPVIGIMITQYFLIDKKKIDIKELYHNKGDHYYSSGVNKSAILAMCMAGGLSLSGHFISSLEPLYNLSFFVGIISSILLYLLFIFMNTVIFGKFGSRQNKASS</sequence>
<protein>
    <recommendedName>
        <fullName evidence="9">Allantoin permease</fullName>
    </recommendedName>
</protein>
<keyword evidence="4 6" id="KW-1133">Transmembrane helix</keyword>
<evidence type="ECO:0000313" key="7">
    <source>
        <dbReference type="EMBL" id="ASV67018.1"/>
    </source>
</evidence>
<evidence type="ECO:0000256" key="1">
    <source>
        <dbReference type="ARBA" id="ARBA00004141"/>
    </source>
</evidence>
<dbReference type="InterPro" id="IPR045225">
    <property type="entry name" value="Uracil/uridine/allantoin_perm"/>
</dbReference>
<keyword evidence="8" id="KW-1185">Reference proteome</keyword>
<evidence type="ECO:0000256" key="5">
    <source>
        <dbReference type="ARBA" id="ARBA00023136"/>
    </source>
</evidence>
<organism evidence="7 8">
    <name type="scientific">Cytobacillus kochii</name>
    <dbReference type="NCBI Taxonomy" id="859143"/>
    <lineage>
        <taxon>Bacteria</taxon>
        <taxon>Bacillati</taxon>
        <taxon>Bacillota</taxon>
        <taxon>Bacilli</taxon>
        <taxon>Bacillales</taxon>
        <taxon>Bacillaceae</taxon>
        <taxon>Cytobacillus</taxon>
    </lineage>
</organism>
<dbReference type="PANTHER" id="PTHR30618">
    <property type="entry name" value="NCS1 FAMILY PURINE/PYRIMIDINE TRANSPORTER"/>
    <property type="match status" value="1"/>
</dbReference>
<reference evidence="7 8" key="1">
    <citation type="submission" date="2017-08" db="EMBL/GenBank/DDBJ databases">
        <title>Complete Genome Sequence of Bacillus kochii Oregon-R-modENCODE STRAIN BDGP4, isolated from Drosophila melanogaster gut.</title>
        <authorList>
            <person name="Wan K.H."/>
            <person name="Yu C."/>
            <person name="Park S."/>
            <person name="Hammonds A.S."/>
            <person name="Booth B.W."/>
            <person name="Celniker S.E."/>
        </authorList>
    </citation>
    <scope>NUCLEOTIDE SEQUENCE [LARGE SCALE GENOMIC DNA]</scope>
    <source>
        <strain evidence="7 8">BDGP4</strain>
    </source>
</reference>
<dbReference type="KEGG" id="bko:CKF48_06565"/>
<comment type="subcellular location">
    <subcellularLocation>
        <location evidence="1">Membrane</location>
        <topology evidence="1">Multi-pass membrane protein</topology>
    </subcellularLocation>
</comment>
<dbReference type="EMBL" id="CP022983">
    <property type="protein sequence ID" value="ASV67018.1"/>
    <property type="molecule type" value="Genomic_DNA"/>
</dbReference>
<dbReference type="Pfam" id="PF02133">
    <property type="entry name" value="Transp_cyt_pur"/>
    <property type="match status" value="1"/>
</dbReference>